<name>A0A1B8ZK27_9FLAO</name>
<feature type="chain" id="PRO_5008620856" evidence="2">
    <location>
        <begin position="20"/>
        <end position="545"/>
    </location>
</feature>
<comment type="caution">
    <text evidence="3">The sequence shown here is derived from an EMBL/GenBank/DDBJ whole genome shotgun (WGS) entry which is preliminary data.</text>
</comment>
<protein>
    <submittedName>
        <fullName evidence="3">Uncharacterized protein</fullName>
    </submittedName>
</protein>
<keyword evidence="4" id="KW-1185">Reference proteome</keyword>
<evidence type="ECO:0000256" key="2">
    <source>
        <dbReference type="SAM" id="SignalP"/>
    </source>
</evidence>
<evidence type="ECO:0000256" key="1">
    <source>
        <dbReference type="SAM" id="MobiDB-lite"/>
    </source>
</evidence>
<evidence type="ECO:0000313" key="4">
    <source>
        <dbReference type="Proteomes" id="UP000092651"/>
    </source>
</evidence>
<dbReference type="AlphaFoldDB" id="A0A1B8ZK27"/>
<evidence type="ECO:0000313" key="3">
    <source>
        <dbReference type="EMBL" id="OCA71930.1"/>
    </source>
</evidence>
<proteinExistence type="predicted"/>
<feature type="signal peptide" evidence="2">
    <location>
        <begin position="1"/>
        <end position="19"/>
    </location>
</feature>
<dbReference type="RefSeq" id="WP_065394164.1">
    <property type="nucleotide sequence ID" value="NZ_MAYH01000023.1"/>
</dbReference>
<keyword evidence="2" id="KW-0732">Signal</keyword>
<dbReference type="OrthoDB" id="1437645at2"/>
<sequence>MKTILFLMMIVLGATTIIAQEKSEKSPNIYINAITADQNYYDKAILNYKILNHVISRFGTIDQVLPKEKPLLSLLLKNKMDSISVKSYKDSINKEILKREFCIKNGVPTMKLFDVDGKDNIRDEQIRKLRQVGVEKCFFQFPLMVKDLTSGFQFRHYVFDQDNTAAIKAFGINSTLGAKAKYIIIDYLQYTDNNCPGLPKIRHAIGIRAEITFYNFSSKSNINISSLPAIAADAQINNKHVNISIKTIGITGLGAKFNIPNNTSFNVDTYADYQKIIDFIRTFKGDTPDNINRNTNLNGNLIKHDSTILFKPQLIPVMDEYRVTDVITDDNSLDFIQSFEKKLKKVERKMIRSSKKSDSMLYAYYGQEKEFIEKQYKEYLENRRTLNTVQHHNDTEQYSLILKLLYPTTIDSAQIKTLSEELQQIPLLDQIERDAYIALLNKDIQIAKNKFEDLEKMSPKYKSAYEISKYLDSLPSNLKNQDWDKIYQDVTKDYLWKAPNDIKQEFKERVSSRNKSTLQTINNIPQKQIIKQDPKKSKYKSTTKR</sequence>
<accession>A0A1B8ZK27</accession>
<organism evidence="3 4">
    <name type="scientific">Chryseobacterium artocarpi</name>
    <dbReference type="NCBI Taxonomy" id="1414727"/>
    <lineage>
        <taxon>Bacteria</taxon>
        <taxon>Pseudomonadati</taxon>
        <taxon>Bacteroidota</taxon>
        <taxon>Flavobacteriia</taxon>
        <taxon>Flavobacteriales</taxon>
        <taxon>Weeksellaceae</taxon>
        <taxon>Chryseobacterium group</taxon>
        <taxon>Chryseobacterium</taxon>
    </lineage>
</organism>
<gene>
    <name evidence="3" type="ORF">BBI01_07165</name>
</gene>
<reference evidence="3 4" key="1">
    <citation type="submission" date="2016-07" db="EMBL/GenBank/DDBJ databases">
        <authorList>
            <person name="Jeong J.-J."/>
            <person name="Kim D.W."/>
            <person name="Sang M.K."/>
            <person name="Choi I.-G."/>
            <person name="Kim K.D."/>
        </authorList>
    </citation>
    <scope>NUCLEOTIDE SEQUENCE [LARGE SCALE GENOMIC DNA]</scope>
    <source>
        <strain evidence="3 4">UTM-3</strain>
    </source>
</reference>
<dbReference type="Proteomes" id="UP000092651">
    <property type="component" value="Unassembled WGS sequence"/>
</dbReference>
<dbReference type="EMBL" id="MAYH01000023">
    <property type="protein sequence ID" value="OCA71930.1"/>
    <property type="molecule type" value="Genomic_DNA"/>
</dbReference>
<feature type="region of interest" description="Disordered" evidence="1">
    <location>
        <begin position="522"/>
        <end position="545"/>
    </location>
</feature>